<feature type="region of interest" description="Disordered" evidence="1">
    <location>
        <begin position="74"/>
        <end position="116"/>
    </location>
</feature>
<feature type="non-terminal residue" evidence="3">
    <location>
        <position position="1"/>
    </location>
</feature>
<dbReference type="InterPro" id="IPR025836">
    <property type="entry name" value="Zn_knuckle_CX2CX4HX4C"/>
</dbReference>
<protein>
    <recommendedName>
        <fullName evidence="2">Zinc knuckle CX2CX4HX4C domain-containing protein</fullName>
    </recommendedName>
</protein>
<keyword evidence="4" id="KW-1185">Reference proteome</keyword>
<comment type="caution">
    <text evidence="3">The sequence shown here is derived from an EMBL/GenBank/DDBJ whole genome shotgun (WGS) entry which is preliminary data.</text>
</comment>
<feature type="compositionally biased region" description="Basic and acidic residues" evidence="1">
    <location>
        <begin position="750"/>
        <end position="763"/>
    </location>
</feature>
<dbReference type="Pfam" id="PF14392">
    <property type="entry name" value="zf-CCHC_4"/>
    <property type="match status" value="1"/>
</dbReference>
<reference evidence="3 4" key="1">
    <citation type="journal article" date="2019" name="Sci. Rep.">
        <title>A high-quality genome of Eragrostis curvula grass provides insights into Poaceae evolution and supports new strategies to enhance forage quality.</title>
        <authorList>
            <person name="Carballo J."/>
            <person name="Santos B.A.C.M."/>
            <person name="Zappacosta D."/>
            <person name="Garbus I."/>
            <person name="Selva J.P."/>
            <person name="Gallo C.A."/>
            <person name="Diaz A."/>
            <person name="Albertini E."/>
            <person name="Caccamo M."/>
            <person name="Echenique V."/>
        </authorList>
    </citation>
    <scope>NUCLEOTIDE SEQUENCE [LARGE SCALE GENOMIC DNA]</scope>
    <source>
        <strain evidence="4">cv. Victoria</strain>
        <tissue evidence="3">Leaf</tissue>
    </source>
</reference>
<evidence type="ECO:0000313" key="3">
    <source>
        <dbReference type="EMBL" id="TVT97786.1"/>
    </source>
</evidence>
<feature type="compositionally biased region" description="Basic residues" evidence="1">
    <location>
        <begin position="76"/>
        <end position="87"/>
    </location>
</feature>
<proteinExistence type="predicted"/>
<dbReference type="Gramene" id="TVT97786">
    <property type="protein sequence ID" value="TVT97786"/>
    <property type="gene ID" value="EJB05_56945"/>
</dbReference>
<dbReference type="AlphaFoldDB" id="A0A5J9SG36"/>
<accession>A0A5J9SG36</accession>
<evidence type="ECO:0000256" key="1">
    <source>
        <dbReference type="SAM" id="MobiDB-lite"/>
    </source>
</evidence>
<gene>
    <name evidence="3" type="ORF">EJB05_56945</name>
</gene>
<feature type="compositionally biased region" description="Low complexity" evidence="1">
    <location>
        <begin position="88"/>
        <end position="103"/>
    </location>
</feature>
<dbReference type="PANTHER" id="PTHR31286:SF167">
    <property type="entry name" value="OS09G0268800 PROTEIN"/>
    <property type="match status" value="1"/>
</dbReference>
<dbReference type="EMBL" id="RWGY01000943">
    <property type="protein sequence ID" value="TVT97786.1"/>
    <property type="molecule type" value="Genomic_DNA"/>
</dbReference>
<dbReference type="Proteomes" id="UP000324897">
    <property type="component" value="Unassembled WGS sequence"/>
</dbReference>
<sequence>MGRGLCPHPQPTTPTKLISSSTHFRTIAKTATKEADEAHYPGAEGGLELRGRVRHRAVDAEDLEGCGARVPVSSRHLPRCRRRRRAPRQAGGPRHAAAASSGRTEPRGHAAGRMRRRRLPSWAHGHSFERGFAACGFIVWCSSLPLAAWRQRRNRVDALPDALHGCRTRYRPVHVLVLLRFACITNSYPLPLSATSSMDFDPIRPPPDSTIPSVDLEFDFQSLNLSHNEEIQIDLGEPDQEQVTSSFNLLFKVGPPDGKASRNISIFVFERAMRAAWGNRFYKVEQLVDNIFMVQFRSEEDLIWVWQRQPWLVERETMLVEYVDPKGSRPKESLAFRYLPVNVHLYGIPKPLRSIDLVDKIIGKIGVKDSSVPFSENSMFRVAEYVLARVVLDVTKPLLDSITINISKEKKIKVYIHYEKLVKICNFCGHLFHNVASCNKRHEFIMNLSPTEAAKVPEQIYGKWRTLEHEIPMEAREEKENRSQNAFIQSFREFFQKSSGTPINSEIKGQSSKELEIFSNNSSSKQIVLSSVQHQSEFNATGAQLAGGSSRFPEGPGHMLTERQEKEVQGGNNIFISQTAHAQMGNTFPGQGWFSQGLQEKVQLQSWQTQNPFSTNIQRQQQSGPFLFQGSRHQNIQGLNNQITVSELQNSNQQNLQNLKQQECRTELQNPENLGETPLRPRRRNGNHCSRWDQDSSGGDNIQHQYNQAAEKQVAHGILLNQVMAPDGNQDRGGNRQHVRANNDDLSVQVHDHIQTEDAREEAQDTDMPMDGETRLDDSSLPDGAMAPALKAPRAP</sequence>
<evidence type="ECO:0000313" key="4">
    <source>
        <dbReference type="Proteomes" id="UP000324897"/>
    </source>
</evidence>
<dbReference type="PANTHER" id="PTHR31286">
    <property type="entry name" value="GLYCINE-RICH CELL WALL STRUCTURAL PROTEIN 1.8-LIKE"/>
    <property type="match status" value="1"/>
</dbReference>
<feature type="domain" description="Zinc knuckle CX2CX4HX4C" evidence="2">
    <location>
        <begin position="392"/>
        <end position="440"/>
    </location>
</feature>
<feature type="region of interest" description="Disordered" evidence="1">
    <location>
        <begin position="667"/>
        <end position="702"/>
    </location>
</feature>
<feature type="region of interest" description="Disordered" evidence="1">
    <location>
        <begin position="724"/>
        <end position="796"/>
    </location>
</feature>
<dbReference type="InterPro" id="IPR040256">
    <property type="entry name" value="At4g02000-like"/>
</dbReference>
<evidence type="ECO:0000259" key="2">
    <source>
        <dbReference type="Pfam" id="PF14392"/>
    </source>
</evidence>
<name>A0A5J9SG36_9POAL</name>
<dbReference type="OrthoDB" id="694575at2759"/>
<organism evidence="3 4">
    <name type="scientific">Eragrostis curvula</name>
    <name type="common">weeping love grass</name>
    <dbReference type="NCBI Taxonomy" id="38414"/>
    <lineage>
        <taxon>Eukaryota</taxon>
        <taxon>Viridiplantae</taxon>
        <taxon>Streptophyta</taxon>
        <taxon>Embryophyta</taxon>
        <taxon>Tracheophyta</taxon>
        <taxon>Spermatophyta</taxon>
        <taxon>Magnoliopsida</taxon>
        <taxon>Liliopsida</taxon>
        <taxon>Poales</taxon>
        <taxon>Poaceae</taxon>
        <taxon>PACMAD clade</taxon>
        <taxon>Chloridoideae</taxon>
        <taxon>Eragrostideae</taxon>
        <taxon>Eragrostidinae</taxon>
        <taxon>Eragrostis</taxon>
    </lineage>
</organism>